<evidence type="ECO:0000313" key="2">
    <source>
        <dbReference type="EMBL" id="RVW04044.1"/>
    </source>
</evidence>
<gene>
    <name evidence="2" type="ORF">EGT50_06000</name>
</gene>
<organism evidence="2 3">
    <name type="scientific">Rhodococcus xishaensis</name>
    <dbReference type="NCBI Taxonomy" id="2487364"/>
    <lineage>
        <taxon>Bacteria</taxon>
        <taxon>Bacillati</taxon>
        <taxon>Actinomycetota</taxon>
        <taxon>Actinomycetes</taxon>
        <taxon>Mycobacteriales</taxon>
        <taxon>Nocardiaceae</taxon>
        <taxon>Rhodococcus</taxon>
    </lineage>
</organism>
<dbReference type="Proteomes" id="UP000283479">
    <property type="component" value="Unassembled WGS sequence"/>
</dbReference>
<dbReference type="EMBL" id="RKLO01000002">
    <property type="protein sequence ID" value="RVW04044.1"/>
    <property type="molecule type" value="Genomic_DNA"/>
</dbReference>
<comment type="caution">
    <text evidence="2">The sequence shown here is derived from an EMBL/GenBank/DDBJ whole genome shotgun (WGS) entry which is preliminary data.</text>
</comment>
<reference evidence="2 3" key="1">
    <citation type="submission" date="2018-11" db="EMBL/GenBank/DDBJ databases">
        <title>Rhodococcus spongicola sp. nov. and Rhodococcus xishaensis sp. nov. from marine sponges.</title>
        <authorList>
            <person name="Li L."/>
            <person name="Lin H.W."/>
        </authorList>
    </citation>
    <scope>NUCLEOTIDE SEQUENCE [LARGE SCALE GENOMIC DNA]</scope>
    <source>
        <strain evidence="2 3">LHW51113</strain>
    </source>
</reference>
<name>A0A438AZ98_9NOCA</name>
<feature type="domain" description="HTH araC/xylS-type" evidence="1">
    <location>
        <begin position="1"/>
        <end position="31"/>
    </location>
</feature>
<evidence type="ECO:0000259" key="1">
    <source>
        <dbReference type="PROSITE" id="PS01124"/>
    </source>
</evidence>
<dbReference type="Gene3D" id="1.10.10.60">
    <property type="entry name" value="Homeodomain-like"/>
    <property type="match status" value="1"/>
</dbReference>
<keyword evidence="3" id="KW-1185">Reference proteome</keyword>
<dbReference type="AlphaFoldDB" id="A0A438AZ98"/>
<dbReference type="GO" id="GO:0043565">
    <property type="term" value="F:sequence-specific DNA binding"/>
    <property type="evidence" value="ECO:0007669"/>
    <property type="project" value="InterPro"/>
</dbReference>
<dbReference type="PROSITE" id="PS01124">
    <property type="entry name" value="HTH_ARAC_FAMILY_2"/>
    <property type="match status" value="1"/>
</dbReference>
<evidence type="ECO:0000313" key="3">
    <source>
        <dbReference type="Proteomes" id="UP000283479"/>
    </source>
</evidence>
<sequence length="38" mass="4018">MAVVLGGYDQAHLTRDFRAAIGVPPARYARGLMTDIGG</sequence>
<protein>
    <submittedName>
        <fullName evidence="2">AraC family transcriptional regulator</fullName>
    </submittedName>
</protein>
<dbReference type="GO" id="GO:0003700">
    <property type="term" value="F:DNA-binding transcription factor activity"/>
    <property type="evidence" value="ECO:0007669"/>
    <property type="project" value="InterPro"/>
</dbReference>
<dbReference type="InterPro" id="IPR018060">
    <property type="entry name" value="HTH_AraC"/>
</dbReference>
<proteinExistence type="predicted"/>
<accession>A0A438AZ98</accession>